<dbReference type="AlphaFoldDB" id="A0A371GH54"/>
<protein>
    <recommendedName>
        <fullName evidence="1">RNase H type-1 domain-containing protein</fullName>
    </recommendedName>
</protein>
<sequence length="217" mass="23756">MDYIDLNKAYPKDPYPLPNIDQLVDGASGFTLLSFMEAYSGYNQIRMHPHDEAKIAFIIDSGAFCYKVMPFGLKNARATRVTALFRFLSQSMEMAIPIFNTLKKGGNFGWTFESEEAFLRLKAMLAAPPCSNSLGEGGEAVLDGVSNQARSGAGVILKGPNGVLIDQSLHFEFKASNNQAKYEALLAGIKLATKLEAKILTTKSDLKLVTDQVNGEY</sequence>
<dbReference type="Gene3D" id="3.30.420.10">
    <property type="entry name" value="Ribonuclease H-like superfamily/Ribonuclease H"/>
    <property type="match status" value="1"/>
</dbReference>
<dbReference type="PANTHER" id="PTHR24559">
    <property type="entry name" value="TRANSPOSON TY3-I GAG-POL POLYPROTEIN"/>
    <property type="match status" value="1"/>
</dbReference>
<name>A0A371GH54_MUCPR</name>
<organism evidence="2 3">
    <name type="scientific">Mucuna pruriens</name>
    <name type="common">Velvet bean</name>
    <name type="synonym">Dolichos pruriens</name>
    <dbReference type="NCBI Taxonomy" id="157652"/>
    <lineage>
        <taxon>Eukaryota</taxon>
        <taxon>Viridiplantae</taxon>
        <taxon>Streptophyta</taxon>
        <taxon>Embryophyta</taxon>
        <taxon>Tracheophyta</taxon>
        <taxon>Spermatophyta</taxon>
        <taxon>Magnoliopsida</taxon>
        <taxon>eudicotyledons</taxon>
        <taxon>Gunneridae</taxon>
        <taxon>Pentapetalae</taxon>
        <taxon>rosids</taxon>
        <taxon>fabids</taxon>
        <taxon>Fabales</taxon>
        <taxon>Fabaceae</taxon>
        <taxon>Papilionoideae</taxon>
        <taxon>50 kb inversion clade</taxon>
        <taxon>NPAAA clade</taxon>
        <taxon>indigoferoid/millettioid clade</taxon>
        <taxon>Phaseoleae</taxon>
        <taxon>Mucuna</taxon>
    </lineage>
</organism>
<dbReference type="InterPro" id="IPR043502">
    <property type="entry name" value="DNA/RNA_pol_sf"/>
</dbReference>
<dbReference type="STRING" id="157652.A0A371GH54"/>
<dbReference type="SUPFAM" id="SSF56672">
    <property type="entry name" value="DNA/RNA polymerases"/>
    <property type="match status" value="1"/>
</dbReference>
<dbReference type="Proteomes" id="UP000257109">
    <property type="component" value="Unassembled WGS sequence"/>
</dbReference>
<gene>
    <name evidence="2" type="ORF">CR513_28300</name>
</gene>
<dbReference type="GO" id="GO:0004523">
    <property type="term" value="F:RNA-DNA hybrid ribonuclease activity"/>
    <property type="evidence" value="ECO:0007669"/>
    <property type="project" value="InterPro"/>
</dbReference>
<evidence type="ECO:0000313" key="3">
    <source>
        <dbReference type="Proteomes" id="UP000257109"/>
    </source>
</evidence>
<proteinExistence type="predicted"/>
<comment type="caution">
    <text evidence="2">The sequence shown here is derived from an EMBL/GenBank/DDBJ whole genome shotgun (WGS) entry which is preliminary data.</text>
</comment>
<dbReference type="InterPro" id="IPR036397">
    <property type="entry name" value="RNaseH_sf"/>
</dbReference>
<evidence type="ECO:0000259" key="1">
    <source>
        <dbReference type="Pfam" id="PF13456"/>
    </source>
</evidence>
<dbReference type="InterPro" id="IPR002156">
    <property type="entry name" value="RNaseH_domain"/>
</dbReference>
<dbReference type="InterPro" id="IPR043128">
    <property type="entry name" value="Rev_trsase/Diguanyl_cyclase"/>
</dbReference>
<dbReference type="PANTHER" id="PTHR24559:SF431">
    <property type="entry name" value="RNA-DIRECTED DNA POLYMERASE HOMOLOG"/>
    <property type="match status" value="1"/>
</dbReference>
<reference evidence="2" key="1">
    <citation type="submission" date="2018-05" db="EMBL/GenBank/DDBJ databases">
        <title>Draft genome of Mucuna pruriens seed.</title>
        <authorList>
            <person name="Nnadi N.E."/>
            <person name="Vos R."/>
            <person name="Hasami M.H."/>
            <person name="Devisetty U.K."/>
            <person name="Aguiy J.C."/>
        </authorList>
    </citation>
    <scope>NUCLEOTIDE SEQUENCE [LARGE SCALE GENOMIC DNA]</scope>
    <source>
        <strain evidence="2">JCA_2017</strain>
    </source>
</reference>
<dbReference type="CDD" id="cd01647">
    <property type="entry name" value="RT_LTR"/>
    <property type="match status" value="1"/>
</dbReference>
<accession>A0A371GH54</accession>
<dbReference type="Gene3D" id="3.30.70.270">
    <property type="match status" value="1"/>
</dbReference>
<dbReference type="EMBL" id="QJKJ01005537">
    <property type="protein sequence ID" value="RDX89905.1"/>
    <property type="molecule type" value="Genomic_DNA"/>
</dbReference>
<dbReference type="Gene3D" id="3.10.10.10">
    <property type="entry name" value="HIV Type 1 Reverse Transcriptase, subunit A, domain 1"/>
    <property type="match status" value="1"/>
</dbReference>
<dbReference type="OrthoDB" id="1938451at2759"/>
<feature type="domain" description="RNase H type-1" evidence="1">
    <location>
        <begin position="143"/>
        <end position="216"/>
    </location>
</feature>
<keyword evidence="3" id="KW-1185">Reference proteome</keyword>
<dbReference type="InterPro" id="IPR053134">
    <property type="entry name" value="RNA-dir_DNA_polymerase"/>
</dbReference>
<evidence type="ECO:0000313" key="2">
    <source>
        <dbReference type="EMBL" id="RDX89905.1"/>
    </source>
</evidence>
<dbReference type="Pfam" id="PF13456">
    <property type="entry name" value="RVT_3"/>
    <property type="match status" value="1"/>
</dbReference>
<dbReference type="GO" id="GO:0003676">
    <property type="term" value="F:nucleic acid binding"/>
    <property type="evidence" value="ECO:0007669"/>
    <property type="project" value="InterPro"/>
</dbReference>
<feature type="non-terminal residue" evidence="2">
    <location>
        <position position="1"/>
    </location>
</feature>